<evidence type="ECO:0000313" key="2">
    <source>
        <dbReference type="EMBL" id="KXZ48954.1"/>
    </source>
</evidence>
<proteinExistence type="predicted"/>
<evidence type="ECO:0000313" key="3">
    <source>
        <dbReference type="Proteomes" id="UP000075714"/>
    </source>
</evidence>
<accession>A0A150GGL2</accession>
<dbReference type="AlphaFoldDB" id="A0A150GGL2"/>
<dbReference type="Proteomes" id="UP000075714">
    <property type="component" value="Unassembled WGS sequence"/>
</dbReference>
<sequence length="288" mass="28945">MQAPATLFGWMRTPKSALARLFGGGTEEGDPGPSRQELQGEVSRLQWELSAARQQLAAAHRRAEAAEAAAATAAAANGGGGHRFGPAVTALRSVDVYGGVPSNAFGPGCVKPAVSVPAAPDAVLSPSLPSTAPVTATVPLSPPAPPAAVGYAFWNGDGGGDGSLVRTSAETVHALWPNLEAPAREGAPQRVTIHAWALASAADDAAPSAEMATAPPGGPAAGGGAAAAAGLAVKAYEGIEVRCLGVGWRLGGARRLFEDLGVARPNGLLRLFLEPDGRVFACPVPCPY</sequence>
<evidence type="ECO:0000256" key="1">
    <source>
        <dbReference type="SAM" id="Coils"/>
    </source>
</evidence>
<organism evidence="2 3">
    <name type="scientific">Gonium pectorale</name>
    <name type="common">Green alga</name>
    <dbReference type="NCBI Taxonomy" id="33097"/>
    <lineage>
        <taxon>Eukaryota</taxon>
        <taxon>Viridiplantae</taxon>
        <taxon>Chlorophyta</taxon>
        <taxon>core chlorophytes</taxon>
        <taxon>Chlorophyceae</taxon>
        <taxon>CS clade</taxon>
        <taxon>Chlamydomonadales</taxon>
        <taxon>Volvocaceae</taxon>
        <taxon>Gonium</taxon>
    </lineage>
</organism>
<name>A0A150GGL2_GONPE</name>
<comment type="caution">
    <text evidence="2">The sequence shown here is derived from an EMBL/GenBank/DDBJ whole genome shotgun (WGS) entry which is preliminary data.</text>
</comment>
<dbReference type="EMBL" id="LSYV01000025">
    <property type="protein sequence ID" value="KXZ48954.1"/>
    <property type="molecule type" value="Genomic_DNA"/>
</dbReference>
<gene>
    <name evidence="2" type="ORF">GPECTOR_24g244</name>
</gene>
<keyword evidence="3" id="KW-1185">Reference proteome</keyword>
<feature type="coiled-coil region" evidence="1">
    <location>
        <begin position="35"/>
        <end position="69"/>
    </location>
</feature>
<protein>
    <submittedName>
        <fullName evidence="2">Uncharacterized protein</fullName>
    </submittedName>
</protein>
<keyword evidence="1" id="KW-0175">Coiled coil</keyword>
<reference evidence="3" key="1">
    <citation type="journal article" date="2016" name="Nat. Commun.">
        <title>The Gonium pectorale genome demonstrates co-option of cell cycle regulation during the evolution of multicellularity.</title>
        <authorList>
            <person name="Hanschen E.R."/>
            <person name="Marriage T.N."/>
            <person name="Ferris P.J."/>
            <person name="Hamaji T."/>
            <person name="Toyoda A."/>
            <person name="Fujiyama A."/>
            <person name="Neme R."/>
            <person name="Noguchi H."/>
            <person name="Minakuchi Y."/>
            <person name="Suzuki M."/>
            <person name="Kawai-Toyooka H."/>
            <person name="Smith D.R."/>
            <person name="Sparks H."/>
            <person name="Anderson J."/>
            <person name="Bakaric R."/>
            <person name="Luria V."/>
            <person name="Karger A."/>
            <person name="Kirschner M.W."/>
            <person name="Durand P.M."/>
            <person name="Michod R.E."/>
            <person name="Nozaki H."/>
            <person name="Olson B.J."/>
        </authorList>
    </citation>
    <scope>NUCLEOTIDE SEQUENCE [LARGE SCALE GENOMIC DNA]</scope>
    <source>
        <strain evidence="3">NIES-2863</strain>
    </source>
</reference>